<dbReference type="InterPro" id="IPR051791">
    <property type="entry name" value="Pra-immunoreactive"/>
</dbReference>
<dbReference type="Pfam" id="PF06271">
    <property type="entry name" value="RDD"/>
    <property type="match status" value="1"/>
</dbReference>
<reference evidence="8 9" key="1">
    <citation type="submission" date="2019-03" db="EMBL/GenBank/DDBJ databases">
        <title>Dyadobacter AR-3-6 sp. nov., isolated from arctic soil.</title>
        <authorList>
            <person name="Chaudhary D.K."/>
        </authorList>
    </citation>
    <scope>NUCLEOTIDE SEQUENCE [LARGE SCALE GENOMIC DNA]</scope>
    <source>
        <strain evidence="8 9">AR-3-6</strain>
    </source>
</reference>
<proteinExistence type="predicted"/>
<accession>A0A4R5DA65</accession>
<sequence length="247" mass="27394">MNTILASRKRRVAAFLIDHFVITSIMVSATFLALGQDLMNRAGMEKFPLILLAVTLPGFLLYFGKDSFSGISPGKWIMGIMVRDAENKQQTPSAGRLFLRNLLLVIWPVEVLILATNDDKKRLGDKVAKTIVVQNPDKPTKQPRILALLVLIISFFAFTLLFTANVMKSSDAYKAAIREIEKNEEIRTETGGIKGYGFIPTGSINIINGHGQAQLGIKVLGNDQNVSVNVQLKKEPEGEWKLIDLQK</sequence>
<gene>
    <name evidence="8" type="ORF">E0F88_27970</name>
</gene>
<dbReference type="AlphaFoldDB" id="A0A4R5DA65"/>
<evidence type="ECO:0000256" key="3">
    <source>
        <dbReference type="ARBA" id="ARBA00022692"/>
    </source>
</evidence>
<dbReference type="Pfam" id="PF08695">
    <property type="entry name" value="Coa1"/>
    <property type="match status" value="1"/>
</dbReference>
<dbReference type="GO" id="GO:0005886">
    <property type="term" value="C:plasma membrane"/>
    <property type="evidence" value="ECO:0007669"/>
    <property type="project" value="UniProtKB-SubCell"/>
</dbReference>
<feature type="transmembrane region" description="Helical" evidence="6">
    <location>
        <begin position="47"/>
        <end position="64"/>
    </location>
</feature>
<evidence type="ECO:0000256" key="5">
    <source>
        <dbReference type="ARBA" id="ARBA00023136"/>
    </source>
</evidence>
<feature type="transmembrane region" description="Helical" evidence="6">
    <location>
        <begin position="97"/>
        <end position="115"/>
    </location>
</feature>
<evidence type="ECO:0000313" key="8">
    <source>
        <dbReference type="EMBL" id="TDE10522.1"/>
    </source>
</evidence>
<dbReference type="PANTHER" id="PTHR36115">
    <property type="entry name" value="PROLINE-RICH ANTIGEN HOMOLOG-RELATED"/>
    <property type="match status" value="1"/>
</dbReference>
<evidence type="ECO:0000256" key="4">
    <source>
        <dbReference type="ARBA" id="ARBA00022989"/>
    </source>
</evidence>
<organism evidence="8 9">
    <name type="scientific">Dyadobacter psychrotolerans</name>
    <dbReference type="NCBI Taxonomy" id="2541721"/>
    <lineage>
        <taxon>Bacteria</taxon>
        <taxon>Pseudomonadati</taxon>
        <taxon>Bacteroidota</taxon>
        <taxon>Cytophagia</taxon>
        <taxon>Cytophagales</taxon>
        <taxon>Spirosomataceae</taxon>
        <taxon>Dyadobacter</taxon>
    </lineage>
</organism>
<feature type="transmembrane region" description="Helical" evidence="6">
    <location>
        <begin position="12"/>
        <end position="35"/>
    </location>
</feature>
<dbReference type="RefSeq" id="WP_131961644.1">
    <property type="nucleotide sequence ID" value="NZ_SMFL01000015.1"/>
</dbReference>
<dbReference type="EMBL" id="SMFL01000015">
    <property type="protein sequence ID" value="TDE10522.1"/>
    <property type="molecule type" value="Genomic_DNA"/>
</dbReference>
<keyword evidence="4 6" id="KW-1133">Transmembrane helix</keyword>
<evidence type="ECO:0000256" key="1">
    <source>
        <dbReference type="ARBA" id="ARBA00004651"/>
    </source>
</evidence>
<protein>
    <submittedName>
        <fullName evidence="8">RDD family protein</fullName>
    </submittedName>
</protein>
<feature type="transmembrane region" description="Helical" evidence="6">
    <location>
        <begin position="145"/>
        <end position="164"/>
    </location>
</feature>
<evidence type="ECO:0000256" key="6">
    <source>
        <dbReference type="SAM" id="Phobius"/>
    </source>
</evidence>
<feature type="domain" description="RDD" evidence="7">
    <location>
        <begin position="6"/>
        <end position="129"/>
    </location>
</feature>
<keyword evidence="2" id="KW-1003">Cell membrane</keyword>
<dbReference type="OrthoDB" id="9814143at2"/>
<evidence type="ECO:0000259" key="7">
    <source>
        <dbReference type="Pfam" id="PF06271"/>
    </source>
</evidence>
<evidence type="ECO:0000313" key="9">
    <source>
        <dbReference type="Proteomes" id="UP000294850"/>
    </source>
</evidence>
<name>A0A4R5DA65_9BACT</name>
<keyword evidence="5 6" id="KW-0472">Membrane</keyword>
<dbReference type="Proteomes" id="UP000294850">
    <property type="component" value="Unassembled WGS sequence"/>
</dbReference>
<comment type="subcellular location">
    <subcellularLocation>
        <location evidence="1">Cell membrane</location>
        <topology evidence="1">Multi-pass membrane protein</topology>
    </subcellularLocation>
</comment>
<keyword evidence="3 6" id="KW-0812">Transmembrane</keyword>
<keyword evidence="9" id="KW-1185">Reference proteome</keyword>
<evidence type="ECO:0000256" key="2">
    <source>
        <dbReference type="ARBA" id="ARBA00022475"/>
    </source>
</evidence>
<dbReference type="InterPro" id="IPR014807">
    <property type="entry name" value="Coa1"/>
</dbReference>
<dbReference type="InterPro" id="IPR010432">
    <property type="entry name" value="RDD"/>
</dbReference>
<comment type="caution">
    <text evidence="8">The sequence shown here is derived from an EMBL/GenBank/DDBJ whole genome shotgun (WGS) entry which is preliminary data.</text>
</comment>